<keyword evidence="6 11" id="KW-0560">Oxidoreductase</keyword>
<evidence type="ECO:0000256" key="11">
    <source>
        <dbReference type="RuleBase" id="RU000461"/>
    </source>
</evidence>
<dbReference type="PROSITE" id="PS00086">
    <property type="entry name" value="CYTOCHROME_P450"/>
    <property type="match status" value="1"/>
</dbReference>
<dbReference type="GO" id="GO:0016020">
    <property type="term" value="C:membrane"/>
    <property type="evidence" value="ECO:0000318"/>
    <property type="project" value="GO_Central"/>
</dbReference>
<name>A0A1U8KA74_GOSHI</name>
<evidence type="ECO:0000256" key="12">
    <source>
        <dbReference type="SAM" id="Phobius"/>
    </source>
</evidence>
<evidence type="ECO:0000256" key="10">
    <source>
        <dbReference type="PIRSR" id="PIRSR602401-1"/>
    </source>
</evidence>
<keyword evidence="13" id="KW-1185">Reference proteome</keyword>
<dbReference type="GO" id="GO:0020037">
    <property type="term" value="F:heme binding"/>
    <property type="evidence" value="ECO:0007669"/>
    <property type="project" value="InterPro"/>
</dbReference>
<dbReference type="RefSeq" id="XP_016697549.1">
    <property type="nucleotide sequence ID" value="XM_016842060.2"/>
</dbReference>
<dbReference type="GeneID" id="107913466"/>
<keyword evidence="12" id="KW-1133">Transmembrane helix</keyword>
<comment type="subcellular location">
    <subcellularLocation>
        <location evidence="2">Membrane</location>
    </subcellularLocation>
</comment>
<dbReference type="PANTHER" id="PTHR47943">
    <property type="entry name" value="CYTOCHROME P450 93A3-LIKE"/>
    <property type="match status" value="1"/>
</dbReference>
<dbReference type="STRING" id="3635.A0A1U8KA74"/>
<evidence type="ECO:0000256" key="8">
    <source>
        <dbReference type="ARBA" id="ARBA00023033"/>
    </source>
</evidence>
<keyword evidence="4 10" id="KW-0349">Heme</keyword>
<evidence type="ECO:0000256" key="6">
    <source>
        <dbReference type="ARBA" id="ARBA00023002"/>
    </source>
</evidence>
<gene>
    <name evidence="14" type="primary">LOC107913466</name>
</gene>
<dbReference type="InterPro" id="IPR036396">
    <property type="entry name" value="Cyt_P450_sf"/>
</dbReference>
<sequence length="535" mass="60671">MELIFVPFLFKVGLSIVNCQSAASPFPSQMYYSTLAILLVLLVPLCSFVYFFRPRNHKNGRKPPPGPAPLPIIGNLHMIGKLPHQTLHHLGKKYGPIMSIKLGYVPTIVVSSPEAAELFLKVHDLAFASRPNLQSTDYLTYSGKGLAFAPYGSYWRTVRKWCTLHFLSASKIECFAPVRKEEVVSLVKSVRKAVTAGETVDLSRKLGKVMEVMMCKVIFGQSMDDKFQFKPLVDETMLLAGIFNLSDYLPFLAPLDLQGYRRRLKRTSNGLHAIFDKMIDEHLQGTNAKEQKPYKDFFHVMVSLLDTPMNPNDEEQRYIIGRENIKAIMVDMVAASFDTTTTAIEWTLAELLRHPSVMAALQQELERTVGRHRMVEESDLPKLAYLDMVMKESLRLHPVAPLLIPRESTEDITIDGYFIPKKSRILVNVWSIGRDHKVWSNNAEEFFPERFKDSNIDVRGHDFQLIPFGSGRRGCPGMQLGLTTMSLIIAQLVHCFDWELPDGMLPDELDMTEKFGLTLPRANHLLANPTYRLVG</sequence>
<keyword evidence="7 10" id="KW-0408">Iron</keyword>
<reference evidence="14" key="2">
    <citation type="submission" date="2025-08" db="UniProtKB">
        <authorList>
            <consortium name="RefSeq"/>
        </authorList>
    </citation>
    <scope>IDENTIFICATION</scope>
</reference>
<feature type="transmembrane region" description="Helical" evidence="12">
    <location>
        <begin position="29"/>
        <end position="52"/>
    </location>
</feature>
<dbReference type="Pfam" id="PF00067">
    <property type="entry name" value="p450"/>
    <property type="match status" value="1"/>
</dbReference>
<keyword evidence="12" id="KW-0812">Transmembrane</keyword>
<comment type="similarity">
    <text evidence="3 11">Belongs to the cytochrome P450 family.</text>
</comment>
<dbReference type="CDD" id="cd11072">
    <property type="entry name" value="CYP71-like"/>
    <property type="match status" value="1"/>
</dbReference>
<proteinExistence type="inferred from homology"/>
<protein>
    <submittedName>
        <fullName evidence="14">Cytochrome P450 CYP736A12</fullName>
    </submittedName>
</protein>
<dbReference type="PRINTS" id="PR00385">
    <property type="entry name" value="P450"/>
</dbReference>
<keyword evidence="5 10" id="KW-0479">Metal-binding</keyword>
<dbReference type="Proteomes" id="UP000818029">
    <property type="component" value="Chromosome A13"/>
</dbReference>
<evidence type="ECO:0000256" key="7">
    <source>
        <dbReference type="ARBA" id="ARBA00023004"/>
    </source>
</evidence>
<dbReference type="GO" id="GO:0005506">
    <property type="term" value="F:iron ion binding"/>
    <property type="evidence" value="ECO:0007669"/>
    <property type="project" value="InterPro"/>
</dbReference>
<feature type="binding site" description="axial binding residue" evidence="10">
    <location>
        <position position="475"/>
    </location>
    <ligand>
        <name>heme</name>
        <dbReference type="ChEBI" id="CHEBI:30413"/>
    </ligand>
    <ligandPart>
        <name>Fe</name>
        <dbReference type="ChEBI" id="CHEBI:18248"/>
    </ligandPart>
</feature>
<evidence type="ECO:0000256" key="1">
    <source>
        <dbReference type="ARBA" id="ARBA00001971"/>
    </source>
</evidence>
<dbReference type="InterPro" id="IPR002401">
    <property type="entry name" value="Cyt_P450_E_grp-I"/>
</dbReference>
<dbReference type="PRINTS" id="PR00463">
    <property type="entry name" value="EP450I"/>
</dbReference>
<evidence type="ECO:0000256" key="5">
    <source>
        <dbReference type="ARBA" id="ARBA00022723"/>
    </source>
</evidence>
<evidence type="ECO:0000313" key="13">
    <source>
        <dbReference type="Proteomes" id="UP000818029"/>
    </source>
</evidence>
<dbReference type="PANTHER" id="PTHR47943:SF9">
    <property type="entry name" value="CYTOCHROME P450"/>
    <property type="match status" value="1"/>
</dbReference>
<dbReference type="InterPro" id="IPR017972">
    <property type="entry name" value="Cyt_P450_CS"/>
</dbReference>
<evidence type="ECO:0000256" key="3">
    <source>
        <dbReference type="ARBA" id="ARBA00010617"/>
    </source>
</evidence>
<evidence type="ECO:0000256" key="2">
    <source>
        <dbReference type="ARBA" id="ARBA00004370"/>
    </source>
</evidence>
<dbReference type="GO" id="GO:0016709">
    <property type="term" value="F:oxidoreductase activity, acting on paired donors, with incorporation or reduction of molecular oxygen, NAD(P)H as one donor, and incorporation of one atom of oxygen"/>
    <property type="evidence" value="ECO:0000318"/>
    <property type="project" value="GO_Central"/>
</dbReference>
<evidence type="ECO:0000256" key="4">
    <source>
        <dbReference type="ARBA" id="ARBA00022617"/>
    </source>
</evidence>
<reference evidence="13" key="1">
    <citation type="journal article" date="2020" name="Nat. Genet.">
        <title>Genomic diversifications of five Gossypium allopolyploid species and their impact on cotton improvement.</title>
        <authorList>
            <person name="Chen Z.J."/>
            <person name="Sreedasyam A."/>
            <person name="Ando A."/>
            <person name="Song Q."/>
            <person name="De Santiago L.M."/>
            <person name="Hulse-Kemp A.M."/>
            <person name="Ding M."/>
            <person name="Ye W."/>
            <person name="Kirkbride R.C."/>
            <person name="Jenkins J."/>
            <person name="Plott C."/>
            <person name="Lovell J."/>
            <person name="Lin Y.M."/>
            <person name="Vaughn R."/>
            <person name="Liu B."/>
            <person name="Simpson S."/>
            <person name="Scheffler B.E."/>
            <person name="Wen L."/>
            <person name="Saski C.A."/>
            <person name="Grover C.E."/>
            <person name="Hu G."/>
            <person name="Conover J.L."/>
            <person name="Carlson J.W."/>
            <person name="Shu S."/>
            <person name="Boston L.B."/>
            <person name="Williams M."/>
            <person name="Peterson D.G."/>
            <person name="McGee K."/>
            <person name="Jones D.C."/>
            <person name="Wendel J.F."/>
            <person name="Stelly D.M."/>
            <person name="Grimwood J."/>
            <person name="Schmutz J."/>
        </authorList>
    </citation>
    <scope>NUCLEOTIDE SEQUENCE [LARGE SCALE GENOMIC DNA]</scope>
    <source>
        <strain evidence="13">cv. TM-1</strain>
    </source>
</reference>
<dbReference type="FunFam" id="1.10.630.10:FF:000011">
    <property type="entry name" value="Cytochrome P450 83B1"/>
    <property type="match status" value="1"/>
</dbReference>
<dbReference type="AlphaFoldDB" id="A0A1U8KA74"/>
<keyword evidence="8 11" id="KW-0503">Monooxygenase</keyword>
<organism evidence="13 14">
    <name type="scientific">Gossypium hirsutum</name>
    <name type="common">Upland cotton</name>
    <name type="synonym">Gossypium mexicanum</name>
    <dbReference type="NCBI Taxonomy" id="3635"/>
    <lineage>
        <taxon>Eukaryota</taxon>
        <taxon>Viridiplantae</taxon>
        <taxon>Streptophyta</taxon>
        <taxon>Embryophyta</taxon>
        <taxon>Tracheophyta</taxon>
        <taxon>Spermatophyta</taxon>
        <taxon>Magnoliopsida</taxon>
        <taxon>eudicotyledons</taxon>
        <taxon>Gunneridae</taxon>
        <taxon>Pentapetalae</taxon>
        <taxon>rosids</taxon>
        <taxon>malvids</taxon>
        <taxon>Malvales</taxon>
        <taxon>Malvaceae</taxon>
        <taxon>Malvoideae</taxon>
        <taxon>Gossypium</taxon>
    </lineage>
</organism>
<accession>A0A1U8KA74</accession>
<comment type="cofactor">
    <cofactor evidence="1 10">
        <name>heme</name>
        <dbReference type="ChEBI" id="CHEBI:30413"/>
    </cofactor>
</comment>
<evidence type="ECO:0000256" key="9">
    <source>
        <dbReference type="ARBA" id="ARBA00023136"/>
    </source>
</evidence>
<keyword evidence="9 12" id="KW-0472">Membrane</keyword>
<evidence type="ECO:0000313" key="14">
    <source>
        <dbReference type="RefSeq" id="XP_016697549.1"/>
    </source>
</evidence>
<dbReference type="InterPro" id="IPR001128">
    <property type="entry name" value="Cyt_P450"/>
</dbReference>
<dbReference type="PaxDb" id="3635-A0A1U8KA74"/>
<dbReference type="Gene3D" id="1.10.630.10">
    <property type="entry name" value="Cytochrome P450"/>
    <property type="match status" value="1"/>
</dbReference>
<dbReference type="SUPFAM" id="SSF48264">
    <property type="entry name" value="Cytochrome P450"/>
    <property type="match status" value="1"/>
</dbReference>
<dbReference type="KEGG" id="ghi:107913466"/>